<dbReference type="InterPro" id="IPR000836">
    <property type="entry name" value="PRTase_dom"/>
</dbReference>
<feature type="domain" description="Double zinc ribbon" evidence="4">
    <location>
        <begin position="14"/>
        <end position="73"/>
    </location>
</feature>
<evidence type="ECO:0000256" key="2">
    <source>
        <dbReference type="SAM" id="SignalP"/>
    </source>
</evidence>
<evidence type="ECO:0000259" key="4">
    <source>
        <dbReference type="Pfam" id="PF18912"/>
    </source>
</evidence>
<feature type="domain" description="Phosphoribosyltransferase" evidence="3">
    <location>
        <begin position="149"/>
        <end position="239"/>
    </location>
</feature>
<dbReference type="PANTHER" id="PTHR47505:SF1">
    <property type="entry name" value="DNA UTILIZATION PROTEIN YHGH"/>
    <property type="match status" value="1"/>
</dbReference>
<dbReference type="OrthoDB" id="9779910at2"/>
<dbReference type="EMBL" id="CP029353">
    <property type="protein sequence ID" value="AWK86176.1"/>
    <property type="molecule type" value="Genomic_DNA"/>
</dbReference>
<dbReference type="InterPro" id="IPR051910">
    <property type="entry name" value="ComF/GntX_DNA_util-trans"/>
</dbReference>
<evidence type="ECO:0000256" key="1">
    <source>
        <dbReference type="ARBA" id="ARBA00008007"/>
    </source>
</evidence>
<sequence>MRLARRALSLLGLLLDALLPPRCLACGTAVDRQGGLCAACWTRLTFIAPPCCACCGLPFDFAVPEETLCGACLANPPPFDRARAVLVYDDGSRPLLLGFKHGDRIHAAGAYATWLARAGAEILRDADLIVPVPLHRWRLFRRRYNQAALISNALSKRIGVATVPDLLLRRRATRTQGGLGRLGRARNVKGAFALRRGAQVAGKRVVLVDDVLTTGATLAECAAVLRRAGAARVDLLTLARVVKS</sequence>
<proteinExistence type="inferred from homology"/>
<gene>
    <name evidence="5" type="ORF">DEW08_07835</name>
</gene>
<evidence type="ECO:0000259" key="3">
    <source>
        <dbReference type="Pfam" id="PF00156"/>
    </source>
</evidence>
<reference evidence="6" key="1">
    <citation type="submission" date="2018-05" db="EMBL/GenBank/DDBJ databases">
        <title>Azospirillum thermophila sp. nov., a novel isolated from hot spring.</title>
        <authorList>
            <person name="Zhao Z."/>
        </authorList>
    </citation>
    <scope>NUCLEOTIDE SEQUENCE [LARGE SCALE GENOMIC DNA]</scope>
    <source>
        <strain evidence="6">CFH 70021</strain>
    </source>
</reference>
<protein>
    <submittedName>
        <fullName evidence="5">Amidophosphoribosyltransferase</fullName>
    </submittedName>
</protein>
<name>A0A2S2CNX7_9PROT</name>
<keyword evidence="5" id="KW-0808">Transferase</keyword>
<comment type="similarity">
    <text evidence="1">Belongs to the ComF/GntX family.</text>
</comment>
<evidence type="ECO:0000313" key="5">
    <source>
        <dbReference type="EMBL" id="AWK86176.1"/>
    </source>
</evidence>
<dbReference type="SUPFAM" id="SSF53271">
    <property type="entry name" value="PRTase-like"/>
    <property type="match status" value="1"/>
</dbReference>
<dbReference type="GO" id="GO:0016757">
    <property type="term" value="F:glycosyltransferase activity"/>
    <property type="evidence" value="ECO:0007669"/>
    <property type="project" value="UniProtKB-KW"/>
</dbReference>
<dbReference type="KEGG" id="azz:DEW08_07835"/>
<organism evidence="5 6">
    <name type="scientific">Azospirillum thermophilum</name>
    <dbReference type="NCBI Taxonomy" id="2202148"/>
    <lineage>
        <taxon>Bacteria</taxon>
        <taxon>Pseudomonadati</taxon>
        <taxon>Pseudomonadota</taxon>
        <taxon>Alphaproteobacteria</taxon>
        <taxon>Rhodospirillales</taxon>
        <taxon>Azospirillaceae</taxon>
        <taxon>Azospirillum</taxon>
    </lineage>
</organism>
<keyword evidence="6" id="KW-1185">Reference proteome</keyword>
<dbReference type="PANTHER" id="PTHR47505">
    <property type="entry name" value="DNA UTILIZATION PROTEIN YHGH"/>
    <property type="match status" value="1"/>
</dbReference>
<keyword evidence="5" id="KW-0328">Glycosyltransferase</keyword>
<dbReference type="AlphaFoldDB" id="A0A2S2CNX7"/>
<dbReference type="Gene3D" id="3.40.50.2020">
    <property type="match status" value="1"/>
</dbReference>
<dbReference type="Pfam" id="PF00156">
    <property type="entry name" value="Pribosyltran"/>
    <property type="match status" value="1"/>
</dbReference>
<keyword evidence="2" id="KW-0732">Signal</keyword>
<feature type="chain" id="PRO_5015709546" evidence="2">
    <location>
        <begin position="26"/>
        <end position="244"/>
    </location>
</feature>
<evidence type="ECO:0000313" key="6">
    <source>
        <dbReference type="Proteomes" id="UP000245629"/>
    </source>
</evidence>
<dbReference type="InterPro" id="IPR029057">
    <property type="entry name" value="PRTase-like"/>
</dbReference>
<dbReference type="CDD" id="cd06223">
    <property type="entry name" value="PRTases_typeI"/>
    <property type="match status" value="1"/>
</dbReference>
<dbReference type="Proteomes" id="UP000245629">
    <property type="component" value="Chromosome 2"/>
</dbReference>
<accession>A0A2S2CNX7</accession>
<dbReference type="InterPro" id="IPR044005">
    <property type="entry name" value="DZR_2"/>
</dbReference>
<feature type="signal peptide" evidence="2">
    <location>
        <begin position="1"/>
        <end position="25"/>
    </location>
</feature>
<dbReference type="RefSeq" id="WP_109325985.1">
    <property type="nucleotide sequence ID" value="NZ_CP029353.1"/>
</dbReference>
<dbReference type="Pfam" id="PF18912">
    <property type="entry name" value="DZR_2"/>
    <property type="match status" value="1"/>
</dbReference>